<feature type="transmembrane region" description="Helical" evidence="2">
    <location>
        <begin position="76"/>
        <end position="100"/>
    </location>
</feature>
<reference evidence="3 4" key="1">
    <citation type="journal article" date="2017" name="Environ. Microbiol.">
        <title>Decay of the glycolytic pathway and adaptation to intranuclear parasitism within Enterocytozoonidae microsporidia.</title>
        <authorList>
            <person name="Wiredu Boakye D."/>
            <person name="Jaroenlak P."/>
            <person name="Prachumwat A."/>
            <person name="Williams T.A."/>
            <person name="Bateman K.S."/>
            <person name="Itsathitphaisarn O."/>
            <person name="Sritunyalucksana K."/>
            <person name="Paszkiewicz K.H."/>
            <person name="Moore K.A."/>
            <person name="Stentiford G.D."/>
            <person name="Williams B.A."/>
        </authorList>
    </citation>
    <scope>NUCLEOTIDE SEQUENCE [LARGE SCALE GENOMIC DNA]</scope>
    <source>
        <strain evidence="3 4">TH1</strain>
    </source>
</reference>
<organism evidence="3 4">
    <name type="scientific">Ecytonucleospora hepatopenaei</name>
    <dbReference type="NCBI Taxonomy" id="646526"/>
    <lineage>
        <taxon>Eukaryota</taxon>
        <taxon>Fungi</taxon>
        <taxon>Fungi incertae sedis</taxon>
        <taxon>Microsporidia</taxon>
        <taxon>Enterocytozoonidae</taxon>
        <taxon>Ecytonucleospora</taxon>
    </lineage>
</organism>
<keyword evidence="2" id="KW-0472">Membrane</keyword>
<keyword evidence="2" id="KW-0812">Transmembrane</keyword>
<evidence type="ECO:0000256" key="2">
    <source>
        <dbReference type="SAM" id="Phobius"/>
    </source>
</evidence>
<dbReference type="EMBL" id="MNPJ01000017">
    <property type="protein sequence ID" value="OQS54755.1"/>
    <property type="molecule type" value="Genomic_DNA"/>
</dbReference>
<sequence length="478" mass="55288">MTIKENSKNSNIEHTDEGSDNSIKNERNDLTADQSKDFNSELKSANMTDEEVALTKKDLNENKLKQWLKKLAWGSIIYYTVITVFVLVLSLFAICGFASLSFEYASFYFNALRCYDDEDLSKNAWLSIDIVKKTMRTKGENRYFDVMQPSNQKKGACMAGSWYVPSYQEVFPITQMYNYRCYKTENAVLLDNENVKNRFHAMRLLFDDKLLHSWLINDPISKLSMLPVTKKKPMDTLKNDANIASYVKKLLVLIDDIKNEFKAMHSENKNEQKFYFEMDSNNKEVVASADLKVRLEEIINELPIKEKMAEGGKKDLELKHLLKGVMRLGKANPTILDSLVIGKIINWGVLCFSDITFEDLDSIKKFKEKREDYDKAEKTFKKQNKDATDKEVTEALRKNHDQLSVMRATYLARVMSMMFANMLKSKKLETRKKFPFSKEKDPRSSIKKAFSISAPKEKTEEALEILEAVLKKKFTAVN</sequence>
<gene>
    <name evidence="3" type="ORF">EHP00_1412</name>
</gene>
<keyword evidence="4" id="KW-1185">Reference proteome</keyword>
<dbReference type="VEuPathDB" id="MicrosporidiaDB:EHP00_1412"/>
<evidence type="ECO:0000313" key="3">
    <source>
        <dbReference type="EMBL" id="OQS54755.1"/>
    </source>
</evidence>
<keyword evidence="2" id="KW-1133">Transmembrane helix</keyword>
<dbReference type="Proteomes" id="UP000192758">
    <property type="component" value="Unassembled WGS sequence"/>
</dbReference>
<proteinExistence type="predicted"/>
<name>A0A1W0E689_9MICR</name>
<protein>
    <submittedName>
        <fullName evidence="3">Uncharacterized protein</fullName>
    </submittedName>
</protein>
<comment type="caution">
    <text evidence="3">The sequence shown here is derived from an EMBL/GenBank/DDBJ whole genome shotgun (WGS) entry which is preliminary data.</text>
</comment>
<dbReference type="AlphaFoldDB" id="A0A1W0E689"/>
<accession>A0A1W0E689</accession>
<evidence type="ECO:0000313" key="4">
    <source>
        <dbReference type="Proteomes" id="UP000192758"/>
    </source>
</evidence>
<evidence type="ECO:0000256" key="1">
    <source>
        <dbReference type="SAM" id="MobiDB-lite"/>
    </source>
</evidence>
<feature type="region of interest" description="Disordered" evidence="1">
    <location>
        <begin position="1"/>
        <end position="26"/>
    </location>
</feature>
<dbReference type="OrthoDB" id="10573202at2759"/>